<evidence type="ECO:0000256" key="10">
    <source>
        <dbReference type="ARBA" id="ARBA00049494"/>
    </source>
</evidence>
<organism evidence="12 13">
    <name type="scientific">Mycolicibacterium chlorophenolicum</name>
    <dbReference type="NCBI Taxonomy" id="37916"/>
    <lineage>
        <taxon>Bacteria</taxon>
        <taxon>Bacillati</taxon>
        <taxon>Actinomycetota</taxon>
        <taxon>Actinomycetes</taxon>
        <taxon>Mycobacteriales</taxon>
        <taxon>Mycobacteriaceae</taxon>
        <taxon>Mycolicibacterium</taxon>
    </lineage>
</organism>
<dbReference type="GO" id="GO:0005524">
    <property type="term" value="F:ATP binding"/>
    <property type="evidence" value="ECO:0007669"/>
    <property type="project" value="UniProtKB-KW"/>
</dbReference>
<keyword evidence="6" id="KW-0548">Nucleotidyltransferase</keyword>
<dbReference type="PATRIC" id="fig|37916.4.peg.226"/>
<evidence type="ECO:0000313" key="12">
    <source>
        <dbReference type="EMBL" id="KMO83757.1"/>
    </source>
</evidence>
<comment type="caution">
    <text evidence="12">The sequence shown here is derived from an EMBL/GenBank/DDBJ whole genome shotgun (WGS) entry which is preliminary data.</text>
</comment>
<keyword evidence="13" id="KW-1185">Reference proteome</keyword>
<keyword evidence="5" id="KW-0808">Transferase</keyword>
<dbReference type="GO" id="GO:0003919">
    <property type="term" value="F:FMN adenylyltransferase activity"/>
    <property type="evidence" value="ECO:0007669"/>
    <property type="project" value="UniProtKB-EC"/>
</dbReference>
<dbReference type="Gene3D" id="3.40.50.620">
    <property type="entry name" value="HUPs"/>
    <property type="match status" value="1"/>
</dbReference>
<reference evidence="12 13" key="1">
    <citation type="journal article" date="2015" name="Genome Biol. Evol.">
        <title>Characterization of Three Mycobacterium spp. with Potential Use in Bioremediation by Genome Sequencing and Comparative Genomics.</title>
        <authorList>
            <person name="Das S."/>
            <person name="Pettersson B.M."/>
            <person name="Behra P.R."/>
            <person name="Ramesh M."/>
            <person name="Dasgupta S."/>
            <person name="Bhattacharya A."/>
            <person name="Kirsebom L.A."/>
        </authorList>
    </citation>
    <scope>NUCLEOTIDE SEQUENCE [LARGE SCALE GENOMIC DNA]</scope>
    <source>
        <strain evidence="12 13">DSM 43826</strain>
    </source>
</reference>
<keyword evidence="8" id="KW-0274">FAD</keyword>
<dbReference type="InterPro" id="IPR014729">
    <property type="entry name" value="Rossmann-like_a/b/a_fold"/>
</dbReference>
<dbReference type="Proteomes" id="UP000036513">
    <property type="component" value="Unassembled WGS sequence"/>
</dbReference>
<comment type="pathway">
    <text evidence="1">Cofactor biosynthesis; FAD biosynthesis; FAD from FMN: step 1/1.</text>
</comment>
<keyword evidence="7" id="KW-0547">Nucleotide-binding</keyword>
<dbReference type="EMBL" id="JYNL01000002">
    <property type="protein sequence ID" value="KMO83757.1"/>
    <property type="molecule type" value="Genomic_DNA"/>
</dbReference>
<dbReference type="SMR" id="A0A0J6WPX1"/>
<dbReference type="InterPro" id="IPR015864">
    <property type="entry name" value="FAD_synthase"/>
</dbReference>
<keyword evidence="9" id="KW-0067">ATP-binding</keyword>
<evidence type="ECO:0000256" key="4">
    <source>
        <dbReference type="ARBA" id="ARBA00022643"/>
    </source>
</evidence>
<evidence type="ECO:0000256" key="7">
    <source>
        <dbReference type="ARBA" id="ARBA00022741"/>
    </source>
</evidence>
<dbReference type="Pfam" id="PF06574">
    <property type="entry name" value="FAD_syn"/>
    <property type="match status" value="1"/>
</dbReference>
<gene>
    <name evidence="12" type="primary">ribF_1</name>
    <name evidence="12" type="ORF">MCHLDSM_00217</name>
</gene>
<evidence type="ECO:0000256" key="6">
    <source>
        <dbReference type="ARBA" id="ARBA00022695"/>
    </source>
</evidence>
<keyword evidence="4" id="KW-0288">FMN</keyword>
<dbReference type="EC" id="2.7.7.2" evidence="2"/>
<evidence type="ECO:0000313" key="13">
    <source>
        <dbReference type="Proteomes" id="UP000036513"/>
    </source>
</evidence>
<dbReference type="SUPFAM" id="SSF52374">
    <property type="entry name" value="Nucleotidylyl transferase"/>
    <property type="match status" value="1"/>
</dbReference>
<proteinExistence type="predicted"/>
<comment type="catalytic activity">
    <reaction evidence="10">
        <text>FMN + ATP + H(+) = FAD + diphosphate</text>
        <dbReference type="Rhea" id="RHEA:17237"/>
        <dbReference type="ChEBI" id="CHEBI:15378"/>
        <dbReference type="ChEBI" id="CHEBI:30616"/>
        <dbReference type="ChEBI" id="CHEBI:33019"/>
        <dbReference type="ChEBI" id="CHEBI:57692"/>
        <dbReference type="ChEBI" id="CHEBI:58210"/>
        <dbReference type="EC" id="2.7.7.2"/>
    </reaction>
</comment>
<evidence type="ECO:0000256" key="3">
    <source>
        <dbReference type="ARBA" id="ARBA00022630"/>
    </source>
</evidence>
<evidence type="ECO:0000256" key="9">
    <source>
        <dbReference type="ARBA" id="ARBA00022840"/>
    </source>
</evidence>
<dbReference type="GO" id="GO:0006747">
    <property type="term" value="P:FAD biosynthetic process"/>
    <property type="evidence" value="ECO:0007669"/>
    <property type="project" value="UniProtKB-UniPathway"/>
</dbReference>
<evidence type="ECO:0000256" key="2">
    <source>
        <dbReference type="ARBA" id="ARBA00012393"/>
    </source>
</evidence>
<accession>A0A0J6WPX1</accession>
<dbReference type="STRING" id="37916.MCHLDSM_00217"/>
<sequence length="180" mass="19157">MDLHRRIATIATLGVSEIVLIPFDRMWATLGAEEFIDRVLLQRLRPQRVSVGANFRFGANAHGSPDTLRAQAGVHTQVVDLTTVAGQVVSSSRIRALVARGDVEQAAQLMCGALERTATRGADGRLHVDSTLAMPASGAYQALINGQAATVCIGSGGHELLTSTDPAADQISISFLRRLE</sequence>
<evidence type="ECO:0000256" key="1">
    <source>
        <dbReference type="ARBA" id="ARBA00004726"/>
    </source>
</evidence>
<dbReference type="AlphaFoldDB" id="A0A0J6WPX1"/>
<protein>
    <recommendedName>
        <fullName evidence="2">FAD synthase</fullName>
        <ecNumber evidence="2">2.7.7.2</ecNumber>
    </recommendedName>
</protein>
<name>A0A0J6WPX1_9MYCO</name>
<evidence type="ECO:0000259" key="11">
    <source>
        <dbReference type="Pfam" id="PF06574"/>
    </source>
</evidence>
<keyword evidence="3" id="KW-0285">Flavoprotein</keyword>
<evidence type="ECO:0000256" key="8">
    <source>
        <dbReference type="ARBA" id="ARBA00022827"/>
    </source>
</evidence>
<dbReference type="GO" id="GO:0009231">
    <property type="term" value="P:riboflavin biosynthetic process"/>
    <property type="evidence" value="ECO:0007669"/>
    <property type="project" value="InterPro"/>
</dbReference>
<dbReference type="UniPathway" id="UPA00277">
    <property type="reaction ID" value="UER00407"/>
</dbReference>
<evidence type="ECO:0000256" key="5">
    <source>
        <dbReference type="ARBA" id="ARBA00022679"/>
    </source>
</evidence>
<feature type="domain" description="FAD synthetase" evidence="11">
    <location>
        <begin position="1"/>
        <end position="93"/>
    </location>
</feature>